<reference evidence="7" key="1">
    <citation type="submission" date="2009-08" db="EMBL/GenBank/DDBJ databases">
        <title>Annotation of Salpingoeca rosetta.</title>
        <authorList>
            <consortium name="The Broad Institute Genome Sequencing Platform"/>
            <person name="Russ C."/>
            <person name="Cuomo C."/>
            <person name="Burger G."/>
            <person name="Gray M.W."/>
            <person name="Holland P.W.H."/>
            <person name="King N."/>
            <person name="Lang F.B.F."/>
            <person name="Roger A.J."/>
            <person name="Ruiz-Trillo I."/>
            <person name="Young S.K."/>
            <person name="Zeng Q."/>
            <person name="Gargeya S."/>
            <person name="Alvarado L."/>
            <person name="Berlin A."/>
            <person name="Chapman S.B."/>
            <person name="Chen Z."/>
            <person name="Freedman E."/>
            <person name="Gellesch M."/>
            <person name="Goldberg J."/>
            <person name="Griggs A."/>
            <person name="Gujja S."/>
            <person name="Heilman E."/>
            <person name="Heiman D."/>
            <person name="Howarth C."/>
            <person name="Mehta T."/>
            <person name="Neiman D."/>
            <person name="Pearson M."/>
            <person name="Roberts A."/>
            <person name="Saif S."/>
            <person name="Shea T."/>
            <person name="Shenoy N."/>
            <person name="Sisk P."/>
            <person name="Stolte C."/>
            <person name="Sykes S."/>
            <person name="White J."/>
            <person name="Yandava C."/>
            <person name="Haas B."/>
            <person name="Nusbaum C."/>
            <person name="Birren B."/>
        </authorList>
    </citation>
    <scope>NUCLEOTIDE SEQUENCE [LARGE SCALE GENOMIC DNA]</scope>
    <source>
        <strain evidence="7">ATCC 50818</strain>
    </source>
</reference>
<dbReference type="PRINTS" id="PR00320">
    <property type="entry name" value="GPROTEINBRPT"/>
</dbReference>
<evidence type="ECO:0000259" key="6">
    <source>
        <dbReference type="PROSITE" id="PS50222"/>
    </source>
</evidence>
<evidence type="ECO:0000313" key="8">
    <source>
        <dbReference type="Proteomes" id="UP000007799"/>
    </source>
</evidence>
<feature type="region of interest" description="Disordered" evidence="5">
    <location>
        <begin position="859"/>
        <end position="879"/>
    </location>
</feature>
<dbReference type="KEGG" id="sre:PTSG_12227"/>
<accession>F2U920</accession>
<dbReference type="InterPro" id="IPR011047">
    <property type="entry name" value="Quinoprotein_ADH-like_sf"/>
</dbReference>
<keyword evidence="8" id="KW-1185">Reference proteome</keyword>
<dbReference type="PANTHER" id="PTHR44324">
    <property type="entry name" value="WD40 REPEAT DOMAIN 95"/>
    <property type="match status" value="1"/>
</dbReference>
<feature type="compositionally biased region" description="Low complexity" evidence="5">
    <location>
        <begin position="900"/>
        <end position="920"/>
    </location>
</feature>
<dbReference type="OMA" id="GPQRIFF"/>
<dbReference type="Gene3D" id="2.130.10.10">
    <property type="entry name" value="YVTN repeat-like/Quinoprotein amine dehydrogenase"/>
    <property type="match status" value="4"/>
</dbReference>
<feature type="region of interest" description="Disordered" evidence="5">
    <location>
        <begin position="993"/>
        <end position="1015"/>
    </location>
</feature>
<dbReference type="InterPro" id="IPR002048">
    <property type="entry name" value="EF_hand_dom"/>
</dbReference>
<keyword evidence="2" id="KW-0677">Repeat</keyword>
<dbReference type="EMBL" id="GL832965">
    <property type="protein sequence ID" value="EGD73223.1"/>
    <property type="molecule type" value="Genomic_DNA"/>
</dbReference>
<evidence type="ECO:0000313" key="7">
    <source>
        <dbReference type="EMBL" id="EGD73223.1"/>
    </source>
</evidence>
<dbReference type="Proteomes" id="UP000007799">
    <property type="component" value="Unassembled WGS sequence"/>
</dbReference>
<feature type="repeat" description="WD" evidence="4">
    <location>
        <begin position="360"/>
        <end position="385"/>
    </location>
</feature>
<dbReference type="GeneID" id="16074833"/>
<dbReference type="InterPro" id="IPR019775">
    <property type="entry name" value="WD40_repeat_CS"/>
</dbReference>
<gene>
    <name evidence="7" type="ORF">PTSG_12227</name>
</gene>
<dbReference type="SUPFAM" id="SSF47473">
    <property type="entry name" value="EF-hand"/>
    <property type="match status" value="1"/>
</dbReference>
<organism evidence="8">
    <name type="scientific">Salpingoeca rosetta (strain ATCC 50818 / BSB-021)</name>
    <dbReference type="NCBI Taxonomy" id="946362"/>
    <lineage>
        <taxon>Eukaryota</taxon>
        <taxon>Choanoflagellata</taxon>
        <taxon>Craspedida</taxon>
        <taxon>Salpingoecidae</taxon>
        <taxon>Salpingoeca</taxon>
    </lineage>
</organism>
<dbReference type="PROSITE" id="PS50294">
    <property type="entry name" value="WD_REPEATS_REGION"/>
    <property type="match status" value="3"/>
</dbReference>
<protein>
    <recommendedName>
        <fullName evidence="6">EF-hand domain-containing protein</fullName>
    </recommendedName>
</protein>
<dbReference type="InParanoid" id="F2U920"/>
<dbReference type="PROSITE" id="PS50082">
    <property type="entry name" value="WD_REPEATS_2"/>
    <property type="match status" value="6"/>
</dbReference>
<dbReference type="OrthoDB" id="75172at2759"/>
<dbReference type="InterPro" id="IPR011992">
    <property type="entry name" value="EF-hand-dom_pair"/>
</dbReference>
<dbReference type="SUPFAM" id="SSF50978">
    <property type="entry name" value="WD40 repeat-like"/>
    <property type="match status" value="2"/>
</dbReference>
<dbReference type="InterPro" id="IPR036322">
    <property type="entry name" value="WD40_repeat_dom_sf"/>
</dbReference>
<dbReference type="InterPro" id="IPR018247">
    <property type="entry name" value="EF_Hand_1_Ca_BS"/>
</dbReference>
<evidence type="ECO:0000256" key="3">
    <source>
        <dbReference type="ARBA" id="ARBA00022837"/>
    </source>
</evidence>
<keyword evidence="1 4" id="KW-0853">WD repeat</keyword>
<dbReference type="InterPro" id="IPR001680">
    <property type="entry name" value="WD40_rpt"/>
</dbReference>
<name>F2U920_SALR5</name>
<evidence type="ECO:0000256" key="2">
    <source>
        <dbReference type="ARBA" id="ARBA00022737"/>
    </source>
</evidence>
<feature type="domain" description="EF-hand" evidence="6">
    <location>
        <begin position="85"/>
        <end position="120"/>
    </location>
</feature>
<dbReference type="PROSITE" id="PS50222">
    <property type="entry name" value="EF_HAND_2"/>
    <property type="match status" value="1"/>
</dbReference>
<feature type="region of interest" description="Disordered" evidence="5">
    <location>
        <begin position="894"/>
        <end position="930"/>
    </location>
</feature>
<feature type="repeat" description="WD" evidence="4">
    <location>
        <begin position="488"/>
        <end position="529"/>
    </location>
</feature>
<dbReference type="Gene3D" id="1.10.238.10">
    <property type="entry name" value="EF-hand"/>
    <property type="match status" value="1"/>
</dbReference>
<dbReference type="SUPFAM" id="SSF50998">
    <property type="entry name" value="Quinoprotein alcohol dehydrogenase-like"/>
    <property type="match status" value="1"/>
</dbReference>
<dbReference type="PANTHER" id="PTHR44324:SF4">
    <property type="entry name" value="WD40 REPEAT DOMAIN 95"/>
    <property type="match status" value="1"/>
</dbReference>
<dbReference type="InterPro" id="IPR051242">
    <property type="entry name" value="WD-EF-hand_domain"/>
</dbReference>
<proteinExistence type="predicted"/>
<evidence type="ECO:0000256" key="4">
    <source>
        <dbReference type="PROSITE-ProRule" id="PRU00221"/>
    </source>
</evidence>
<dbReference type="PROSITE" id="PS00018">
    <property type="entry name" value="EF_HAND_1"/>
    <property type="match status" value="1"/>
</dbReference>
<dbReference type="InterPro" id="IPR015943">
    <property type="entry name" value="WD40/YVTN_repeat-like_dom_sf"/>
</dbReference>
<evidence type="ECO:0000256" key="5">
    <source>
        <dbReference type="SAM" id="MobiDB-lite"/>
    </source>
</evidence>
<dbReference type="AlphaFoldDB" id="F2U920"/>
<dbReference type="InterPro" id="IPR020472">
    <property type="entry name" value="WD40_PAC1"/>
</dbReference>
<dbReference type="SMART" id="SM00320">
    <property type="entry name" value="WD40"/>
    <property type="match status" value="11"/>
</dbReference>
<feature type="repeat" description="WD" evidence="4">
    <location>
        <begin position="802"/>
        <end position="835"/>
    </location>
</feature>
<dbReference type="RefSeq" id="XP_004994254.1">
    <property type="nucleotide sequence ID" value="XM_004994197.1"/>
</dbReference>
<dbReference type="eggNOG" id="KOG0265">
    <property type="taxonomic scope" value="Eukaryota"/>
</dbReference>
<dbReference type="Pfam" id="PF00400">
    <property type="entry name" value="WD40"/>
    <property type="match status" value="6"/>
</dbReference>
<feature type="repeat" description="WD" evidence="4">
    <location>
        <begin position="532"/>
        <end position="573"/>
    </location>
</feature>
<dbReference type="GO" id="GO:0005509">
    <property type="term" value="F:calcium ion binding"/>
    <property type="evidence" value="ECO:0007669"/>
    <property type="project" value="InterPro"/>
</dbReference>
<feature type="compositionally biased region" description="Polar residues" evidence="5">
    <location>
        <begin position="870"/>
        <end position="879"/>
    </location>
</feature>
<feature type="repeat" description="WD" evidence="4">
    <location>
        <begin position="396"/>
        <end position="437"/>
    </location>
</feature>
<feature type="compositionally biased region" description="Acidic residues" evidence="5">
    <location>
        <begin position="921"/>
        <end position="930"/>
    </location>
</feature>
<feature type="repeat" description="WD" evidence="4">
    <location>
        <begin position="625"/>
        <end position="665"/>
    </location>
</feature>
<dbReference type="PROSITE" id="PS00678">
    <property type="entry name" value="WD_REPEATS_1"/>
    <property type="match status" value="1"/>
</dbReference>
<sequence length="1015" mass="112098">MSRRPSLLSQAHLRDAFLVLGGKRADDPGPKQTRVKAVADVVRTEDYISLDSMKQLIVKFKEHDDKMTPEEFHDAVASVIEPGPDFDKRMDILFKKMDTNQNGLVELDEFCSHFMADLEEKHNLRNEREVPLLVCPHLFDNPHRGTILRIDARSNPTRLMTVSDDGIVAMWTAKMTVQRTITLHQIKSLKQISVTDAVLLTNGFRLAVSTTNRDLCFFESTSGGLCHRIVGLSDTITYLYYEALSSETGLLIWGDMAGAINMLRFRKVSKMLFPMHNTPWSNNLAINLRDIKLCDPDIVTYTKYRPHTPGAEEVDRSIKKIMCYPELQFIFSGVALEKTSLVIYDLAREDYSSINIPKGVFTFDFSEELNMIATGGADCALRLWNPYVPSNPLAVLPGHSSPIIHLAFNVNYSQVVTISLNEIIKIWDINEHVCMNTLAAVIPHRSMQKKFPIACMLWHEQTQCLVTACKDELCVTQMSRQEETSASLTSHKAPISCIRVLPEFGHVVTACTQGDIKVWDLTTGELLLELSSTHGSAAITAMTTADNNTRVVTGGSDGSVIVWNTFSGVPTQRLVTSHGKEVTDIATSKDAVYLTGWGGSVSCFRRTPADLRKDKLYPDPMWQPEGGHSGEISTMAFLPPALLATGAADGTIRVWNTNLMKTVAEFSPREAMRHRVPSARQTTGVQSLLSTANKTPVDRVLWLRTRIRGGRRLKTASLVSSGQGGMCQFWSPFKATLLGWFTAAHSKLANEKVRAMATTEDDALLATADTQGYVFLWDISNYCTNKPDTLKGSEAPPITAHWRAHVQPVTDITVLNKNIVITASADCSVRVWSLKGDYIGTFGATTEGSWMLPQTTSMSLEEAEAKAAQQGPSTTQTSARGSQLFTAMGSLMEETDDGSARGSMSSGAGDQPAADASNESNLDDDDEEGGADVVVTVPTDVLGKHVRSQLHLRTLAKQEVRKAKSEIDFSKTEQPGFQFCAPYRVLEPTELKTVSPRRTAHADHRWSPSLNTSEQ</sequence>
<keyword evidence="3" id="KW-0106">Calcium</keyword>
<evidence type="ECO:0000256" key="1">
    <source>
        <dbReference type="ARBA" id="ARBA00022574"/>
    </source>
</evidence>